<name>A0A7W7I551_9ACTN</name>
<reference evidence="1 2" key="1">
    <citation type="submission" date="2020-08" db="EMBL/GenBank/DDBJ databases">
        <title>Sequencing the genomes of 1000 actinobacteria strains.</title>
        <authorList>
            <person name="Klenk H.-P."/>
        </authorList>
    </citation>
    <scope>NUCLEOTIDE SEQUENCE [LARGE SCALE GENOMIC DNA]</scope>
    <source>
        <strain evidence="1 2">DSM 43149</strain>
    </source>
</reference>
<dbReference type="Proteomes" id="UP000578112">
    <property type="component" value="Unassembled WGS sequence"/>
</dbReference>
<gene>
    <name evidence="1" type="ORF">BJ971_007206</name>
</gene>
<dbReference type="RefSeq" id="WP_184997762.1">
    <property type="nucleotide sequence ID" value="NZ_BOMK01000046.1"/>
</dbReference>
<keyword evidence="2" id="KW-1185">Reference proteome</keyword>
<accession>A0A7W7I551</accession>
<dbReference type="AlphaFoldDB" id="A0A7W7I551"/>
<evidence type="ECO:0000313" key="2">
    <source>
        <dbReference type="Proteomes" id="UP000578112"/>
    </source>
</evidence>
<dbReference type="EMBL" id="JACHNH010000001">
    <property type="protein sequence ID" value="MBB4766650.1"/>
    <property type="molecule type" value="Genomic_DNA"/>
</dbReference>
<protein>
    <submittedName>
        <fullName evidence="1">Uncharacterized protein</fullName>
    </submittedName>
</protein>
<evidence type="ECO:0000313" key="1">
    <source>
        <dbReference type="EMBL" id="MBB4766650.1"/>
    </source>
</evidence>
<proteinExistence type="predicted"/>
<comment type="caution">
    <text evidence="1">The sequence shown here is derived from an EMBL/GenBank/DDBJ whole genome shotgun (WGS) entry which is preliminary data.</text>
</comment>
<sequence>MNNASAPYLLDGLAELPPARRRQAVAMVVLRVWETPAVLLDEIPPTQALTAIAAIAAGLPGAAGRPWVDDRLRAAACPNVTSELAGRALRALDVIVGRDSASVPLELHVTDGEAAGALLNELRDVLMDGLRLNR</sequence>
<organism evidence="1 2">
    <name type="scientific">Actinoplanes digitatis</name>
    <dbReference type="NCBI Taxonomy" id="1868"/>
    <lineage>
        <taxon>Bacteria</taxon>
        <taxon>Bacillati</taxon>
        <taxon>Actinomycetota</taxon>
        <taxon>Actinomycetes</taxon>
        <taxon>Micromonosporales</taxon>
        <taxon>Micromonosporaceae</taxon>
        <taxon>Actinoplanes</taxon>
    </lineage>
</organism>